<dbReference type="GO" id="GO:0004553">
    <property type="term" value="F:hydrolase activity, hydrolyzing O-glycosyl compounds"/>
    <property type="evidence" value="ECO:0007669"/>
    <property type="project" value="InterPro"/>
</dbReference>
<sequence length="289" mass="33281">MKDILLNIADGLPDMEIFFMNIMGEFKLPRKDLFSQYRAVMFFDYWWIKPDNTMGLSDLDGNPFESVKIKREKDVDGRGVPVSNPNGPLDHDLFLLCVRDTVKLLRNHPSLALWKLTILVNFLMELAFISKDQCGMDLQMERETSLMDLTISKILKISSKTVSTTMGSNHRATMPVGFPVVATIRAAMPQEGWQIPIFKKLSDGYIEEVSNPVWTYHKCIPYSNPRTVHDQITLYGKVKDLDEFCEKAQLVNYIQYRALLEGWISRMWTKYTGVLQGRPFIRPCAKGKK</sequence>
<dbReference type="InterPro" id="IPR043534">
    <property type="entry name" value="EBDG/EBM"/>
</dbReference>
<dbReference type="Proteomes" id="UP000541444">
    <property type="component" value="Unassembled WGS sequence"/>
</dbReference>
<gene>
    <name evidence="1" type="ORF">GIB67_039023</name>
</gene>
<accession>A0A7J7LL22</accession>
<reference evidence="1 2" key="1">
    <citation type="journal article" date="2020" name="IScience">
        <title>Genome Sequencing of the Endangered Kingdonia uniflora (Circaeasteraceae, Ranunculales) Reveals Potential Mechanisms of Evolutionary Specialization.</title>
        <authorList>
            <person name="Sun Y."/>
            <person name="Deng T."/>
            <person name="Zhang A."/>
            <person name="Moore M.J."/>
            <person name="Landis J.B."/>
            <person name="Lin N."/>
            <person name="Zhang H."/>
            <person name="Zhang X."/>
            <person name="Huang J."/>
            <person name="Zhang X."/>
            <person name="Sun H."/>
            <person name="Wang H."/>
        </authorList>
    </citation>
    <scope>NUCLEOTIDE SEQUENCE [LARGE SCALE GENOMIC DNA]</scope>
    <source>
        <strain evidence="1">TB1705</strain>
        <tissue evidence="1">Leaf</tissue>
    </source>
</reference>
<organism evidence="1 2">
    <name type="scientific">Kingdonia uniflora</name>
    <dbReference type="NCBI Taxonomy" id="39325"/>
    <lineage>
        <taxon>Eukaryota</taxon>
        <taxon>Viridiplantae</taxon>
        <taxon>Streptophyta</taxon>
        <taxon>Embryophyta</taxon>
        <taxon>Tracheophyta</taxon>
        <taxon>Spermatophyta</taxon>
        <taxon>Magnoliopsida</taxon>
        <taxon>Ranunculales</taxon>
        <taxon>Circaeasteraceae</taxon>
        <taxon>Kingdonia</taxon>
    </lineage>
</organism>
<dbReference type="Gene3D" id="3.20.20.80">
    <property type="entry name" value="Glycosidases"/>
    <property type="match status" value="1"/>
</dbReference>
<dbReference type="SUPFAM" id="SSF51445">
    <property type="entry name" value="(Trans)glycosidases"/>
    <property type="match status" value="1"/>
</dbReference>
<dbReference type="EMBL" id="JACGCM010002208">
    <property type="protein sequence ID" value="KAF6143240.1"/>
    <property type="molecule type" value="Genomic_DNA"/>
</dbReference>
<keyword evidence="2" id="KW-1185">Reference proteome</keyword>
<name>A0A7J7LL22_9MAGN</name>
<evidence type="ECO:0000313" key="2">
    <source>
        <dbReference type="Proteomes" id="UP000541444"/>
    </source>
</evidence>
<proteinExistence type="predicted"/>
<protein>
    <submittedName>
        <fullName evidence="1">Uncharacterized protein</fullName>
    </submittedName>
</protein>
<dbReference type="PANTHER" id="PTHR43536:SF1">
    <property type="entry name" value="MANNOSYLGLYCOPROTEIN ENDO-BETA-MANNOSIDASE"/>
    <property type="match status" value="1"/>
</dbReference>
<dbReference type="InterPro" id="IPR017853">
    <property type="entry name" value="GH"/>
</dbReference>
<dbReference type="PANTHER" id="PTHR43536">
    <property type="entry name" value="MANNOSYLGLYCOPROTEIN ENDO-BETA-MANNOSIDASE"/>
    <property type="match status" value="1"/>
</dbReference>
<dbReference type="AlphaFoldDB" id="A0A7J7LL22"/>
<evidence type="ECO:0000313" key="1">
    <source>
        <dbReference type="EMBL" id="KAF6143240.1"/>
    </source>
</evidence>
<dbReference type="OrthoDB" id="408532at2759"/>
<comment type="caution">
    <text evidence="1">The sequence shown here is derived from an EMBL/GenBank/DDBJ whole genome shotgun (WGS) entry which is preliminary data.</text>
</comment>